<dbReference type="Gene3D" id="3.30.450.20">
    <property type="entry name" value="PAS domain"/>
    <property type="match status" value="1"/>
</dbReference>
<dbReference type="InterPro" id="IPR036097">
    <property type="entry name" value="HisK_dim/P_sf"/>
</dbReference>
<dbReference type="PRINTS" id="PR00344">
    <property type="entry name" value="BCTRLSENSOR"/>
</dbReference>
<protein>
    <recommendedName>
        <fullName evidence="2">histidine kinase</fullName>
        <ecNumber evidence="2">2.7.13.3</ecNumber>
    </recommendedName>
</protein>
<accession>A0AAE3R527</accession>
<dbReference type="Gene3D" id="3.40.50.2300">
    <property type="match status" value="1"/>
</dbReference>
<dbReference type="Gene3D" id="1.10.287.130">
    <property type="match status" value="1"/>
</dbReference>
<dbReference type="GO" id="GO:0000155">
    <property type="term" value="F:phosphorelay sensor kinase activity"/>
    <property type="evidence" value="ECO:0007669"/>
    <property type="project" value="InterPro"/>
</dbReference>
<dbReference type="SUPFAM" id="SSF55874">
    <property type="entry name" value="ATPase domain of HSP90 chaperone/DNA topoisomerase II/histidine kinase"/>
    <property type="match status" value="1"/>
</dbReference>
<evidence type="ECO:0000256" key="1">
    <source>
        <dbReference type="ARBA" id="ARBA00000085"/>
    </source>
</evidence>
<feature type="modified residue" description="4-aspartylphosphate" evidence="4">
    <location>
        <position position="53"/>
    </location>
</feature>
<dbReference type="PROSITE" id="PS50109">
    <property type="entry name" value="HIS_KIN"/>
    <property type="match status" value="1"/>
</dbReference>
<dbReference type="SUPFAM" id="SSF52172">
    <property type="entry name" value="CheY-like"/>
    <property type="match status" value="1"/>
</dbReference>
<name>A0AAE3R527_9BACT</name>
<feature type="domain" description="PAS" evidence="7">
    <location>
        <begin position="125"/>
        <end position="170"/>
    </location>
</feature>
<dbReference type="SUPFAM" id="SSF47384">
    <property type="entry name" value="Homodimeric domain of signal transducing histidine kinase"/>
    <property type="match status" value="1"/>
</dbReference>
<evidence type="ECO:0000256" key="4">
    <source>
        <dbReference type="PROSITE-ProRule" id="PRU00169"/>
    </source>
</evidence>
<organism evidence="9 10">
    <name type="scientific">Xanthocytophaga agilis</name>
    <dbReference type="NCBI Taxonomy" id="3048010"/>
    <lineage>
        <taxon>Bacteria</taxon>
        <taxon>Pseudomonadati</taxon>
        <taxon>Bacteroidota</taxon>
        <taxon>Cytophagia</taxon>
        <taxon>Cytophagales</taxon>
        <taxon>Rhodocytophagaceae</taxon>
        <taxon>Xanthocytophaga</taxon>
    </lineage>
</organism>
<dbReference type="PANTHER" id="PTHR43547:SF2">
    <property type="entry name" value="HYBRID SIGNAL TRANSDUCTION HISTIDINE KINASE C"/>
    <property type="match status" value="1"/>
</dbReference>
<dbReference type="InterPro" id="IPR000700">
    <property type="entry name" value="PAS-assoc_C"/>
</dbReference>
<feature type="domain" description="PAC" evidence="8">
    <location>
        <begin position="199"/>
        <end position="251"/>
    </location>
</feature>
<evidence type="ECO:0000313" key="9">
    <source>
        <dbReference type="EMBL" id="MDJ1501732.1"/>
    </source>
</evidence>
<dbReference type="PROSITE" id="PS50110">
    <property type="entry name" value="RESPONSE_REGULATORY"/>
    <property type="match status" value="1"/>
</dbReference>
<dbReference type="InterPro" id="IPR036890">
    <property type="entry name" value="HATPase_C_sf"/>
</dbReference>
<dbReference type="InterPro" id="IPR005467">
    <property type="entry name" value="His_kinase_dom"/>
</dbReference>
<dbReference type="PANTHER" id="PTHR43547">
    <property type="entry name" value="TWO-COMPONENT HISTIDINE KINASE"/>
    <property type="match status" value="1"/>
</dbReference>
<evidence type="ECO:0000313" key="10">
    <source>
        <dbReference type="Proteomes" id="UP001232063"/>
    </source>
</evidence>
<evidence type="ECO:0000259" key="8">
    <source>
        <dbReference type="PROSITE" id="PS50113"/>
    </source>
</evidence>
<reference evidence="9" key="1">
    <citation type="submission" date="2023-05" db="EMBL/GenBank/DDBJ databases">
        <authorList>
            <person name="Zhang X."/>
        </authorList>
    </citation>
    <scope>NUCLEOTIDE SEQUENCE</scope>
    <source>
        <strain evidence="9">BD1B2-1</strain>
    </source>
</reference>
<dbReference type="EC" id="2.7.13.3" evidence="2"/>
<dbReference type="InterPro" id="IPR003594">
    <property type="entry name" value="HATPase_dom"/>
</dbReference>
<dbReference type="PROSITE" id="PS50113">
    <property type="entry name" value="PAC"/>
    <property type="match status" value="1"/>
</dbReference>
<feature type="domain" description="Histidine kinase" evidence="5">
    <location>
        <begin position="269"/>
        <end position="488"/>
    </location>
</feature>
<dbReference type="InterPro" id="IPR004358">
    <property type="entry name" value="Sig_transdc_His_kin-like_C"/>
</dbReference>
<evidence type="ECO:0000259" key="6">
    <source>
        <dbReference type="PROSITE" id="PS50110"/>
    </source>
</evidence>
<dbReference type="InterPro" id="IPR011006">
    <property type="entry name" value="CheY-like_superfamily"/>
</dbReference>
<dbReference type="Pfam" id="PF00072">
    <property type="entry name" value="Response_reg"/>
    <property type="match status" value="1"/>
</dbReference>
<keyword evidence="3 4" id="KW-0597">Phosphoprotein</keyword>
<dbReference type="SMART" id="SM00448">
    <property type="entry name" value="REC"/>
    <property type="match status" value="1"/>
</dbReference>
<dbReference type="SMART" id="SM00387">
    <property type="entry name" value="HATPase_c"/>
    <property type="match status" value="1"/>
</dbReference>
<comment type="caution">
    <text evidence="9">The sequence shown here is derived from an EMBL/GenBank/DDBJ whole genome shotgun (WGS) entry which is preliminary data.</text>
</comment>
<comment type="catalytic activity">
    <reaction evidence="1">
        <text>ATP + protein L-histidine = ADP + protein N-phospho-L-histidine.</text>
        <dbReference type="EC" id="2.7.13.3"/>
    </reaction>
</comment>
<dbReference type="CDD" id="cd00075">
    <property type="entry name" value="HATPase"/>
    <property type="match status" value="1"/>
</dbReference>
<evidence type="ECO:0000259" key="5">
    <source>
        <dbReference type="PROSITE" id="PS50109"/>
    </source>
</evidence>
<dbReference type="InterPro" id="IPR001789">
    <property type="entry name" value="Sig_transdc_resp-reg_receiver"/>
</dbReference>
<feature type="domain" description="Response regulatory" evidence="6">
    <location>
        <begin position="5"/>
        <end position="120"/>
    </location>
</feature>
<dbReference type="Gene3D" id="3.30.565.10">
    <property type="entry name" value="Histidine kinase-like ATPase, C-terminal domain"/>
    <property type="match status" value="1"/>
</dbReference>
<dbReference type="PROSITE" id="PS50112">
    <property type="entry name" value="PAS"/>
    <property type="match status" value="1"/>
</dbReference>
<evidence type="ECO:0000256" key="2">
    <source>
        <dbReference type="ARBA" id="ARBA00012438"/>
    </source>
</evidence>
<dbReference type="NCBIfam" id="TIGR00229">
    <property type="entry name" value="sensory_box"/>
    <property type="match status" value="1"/>
</dbReference>
<dbReference type="InterPro" id="IPR035965">
    <property type="entry name" value="PAS-like_dom_sf"/>
</dbReference>
<dbReference type="AlphaFoldDB" id="A0AAE3R527"/>
<dbReference type="EMBL" id="JASJOU010000004">
    <property type="protein sequence ID" value="MDJ1501732.1"/>
    <property type="molecule type" value="Genomic_DNA"/>
</dbReference>
<dbReference type="InterPro" id="IPR000014">
    <property type="entry name" value="PAS"/>
</dbReference>
<proteinExistence type="predicted"/>
<dbReference type="Pfam" id="PF02518">
    <property type="entry name" value="HATPase_c"/>
    <property type="match status" value="1"/>
</dbReference>
<dbReference type="RefSeq" id="WP_314511337.1">
    <property type="nucleotide sequence ID" value="NZ_JASJOU010000004.1"/>
</dbReference>
<sequence length="496" mass="55914">MHKYTVLAVDDGPHNLQLVASILSPFYRLLLAGNGEKVMEVCIEKQPDLILLDIVLPGISGYELAEQIKAEPQTRHIPIIFLTVHTDEEAIDRAFQAGGVDYITKPFKAKELLARVKTQLDLHTAEKRLREAIDLVPYRLFAKDREGKFILANQATADFYGKKVEELLNQIEPPLPKGWKYQVTRNLKDPMHQIPGTVHTYEERLTMPDCQMWYFQTSKVAFTFSGSHLPAMLEIAIDVTEQKKREEEIQELNDQILAHSQYKDKLLSLVAHDLITYVFNTDMTLQLLLRKIDNLSKDEITKRLVKVQKNTDATQKLLSDLIAWSKTQFKSMTYTPVIVYIRDEFQNLSQQTDLLCQTKGVCLISKAPSDLQVVADIAMLRTILRNLLSNALKFSKEGDTIVLQAREKEGKILISVTDQGTGISGELLELLRKGNKEHMTTFGTQGEKGSGLGLSLIKAFIEMHGGGLEIESEQGKGSVFTFSLSAVTQNQFAHKA</sequence>
<dbReference type="SUPFAM" id="SSF55785">
    <property type="entry name" value="PYP-like sensor domain (PAS domain)"/>
    <property type="match status" value="1"/>
</dbReference>
<gene>
    <name evidence="9" type="ORF">QNI22_13785</name>
</gene>
<evidence type="ECO:0000256" key="3">
    <source>
        <dbReference type="ARBA" id="ARBA00022553"/>
    </source>
</evidence>
<evidence type="ECO:0000259" key="7">
    <source>
        <dbReference type="PROSITE" id="PS50112"/>
    </source>
</evidence>
<dbReference type="Proteomes" id="UP001232063">
    <property type="component" value="Unassembled WGS sequence"/>
</dbReference>
<keyword evidence="10" id="KW-1185">Reference proteome</keyword>